<reference evidence="3 4" key="1">
    <citation type="submission" date="2018-01" db="EMBL/GenBank/DDBJ databases">
        <title>Cryobacterium sp. nov., from glaciers in China.</title>
        <authorList>
            <person name="Liu Q."/>
            <person name="Xin Y.-H."/>
        </authorList>
    </citation>
    <scope>NUCLEOTIDE SEQUENCE [LARGE SCALE GENOMIC DNA]</scope>
    <source>
        <strain evidence="3 4">TMB1-8</strain>
    </source>
</reference>
<organism evidence="3 4">
    <name type="scientific">Cryobacterium zongtaii</name>
    <dbReference type="NCBI Taxonomy" id="1259217"/>
    <lineage>
        <taxon>Bacteria</taxon>
        <taxon>Bacillati</taxon>
        <taxon>Actinomycetota</taxon>
        <taxon>Actinomycetes</taxon>
        <taxon>Micrococcales</taxon>
        <taxon>Microbacteriaceae</taxon>
        <taxon>Cryobacterium</taxon>
    </lineage>
</organism>
<name>A0A2S3Z825_9MICO</name>
<gene>
    <name evidence="3" type="ORF">C3B59_14050</name>
</gene>
<dbReference type="AlphaFoldDB" id="A0A2S3Z825"/>
<feature type="region of interest" description="Disordered" evidence="1">
    <location>
        <begin position="1"/>
        <end position="40"/>
    </location>
</feature>
<accession>A0A2S3Z825</accession>
<feature type="domain" description="DUF4166" evidence="2">
    <location>
        <begin position="57"/>
        <end position="233"/>
    </location>
</feature>
<dbReference type="EMBL" id="PPXF01000058">
    <property type="protein sequence ID" value="POH61728.1"/>
    <property type="molecule type" value="Genomic_DNA"/>
</dbReference>
<feature type="compositionally biased region" description="Low complexity" evidence="1">
    <location>
        <begin position="9"/>
        <end position="34"/>
    </location>
</feature>
<evidence type="ECO:0000259" key="2">
    <source>
        <dbReference type="Pfam" id="PF13761"/>
    </source>
</evidence>
<evidence type="ECO:0000313" key="4">
    <source>
        <dbReference type="Proteomes" id="UP000237104"/>
    </source>
</evidence>
<evidence type="ECO:0000313" key="3">
    <source>
        <dbReference type="EMBL" id="POH61728.1"/>
    </source>
</evidence>
<dbReference type="Pfam" id="PF13761">
    <property type="entry name" value="DUF4166"/>
    <property type="match status" value="1"/>
</dbReference>
<dbReference type="Proteomes" id="UP000237104">
    <property type="component" value="Unassembled WGS sequence"/>
</dbReference>
<comment type="caution">
    <text evidence="3">The sequence shown here is derived from an EMBL/GenBank/DDBJ whole genome shotgun (WGS) entry which is preliminary data.</text>
</comment>
<proteinExistence type="predicted"/>
<dbReference type="OrthoDB" id="2448833at2"/>
<dbReference type="InterPro" id="IPR025311">
    <property type="entry name" value="DUF4166"/>
</dbReference>
<evidence type="ECO:0000256" key="1">
    <source>
        <dbReference type="SAM" id="MobiDB-lite"/>
    </source>
</evidence>
<protein>
    <submittedName>
        <fullName evidence="3">DUF4166 domain-containing protein</fullName>
    </submittedName>
</protein>
<sequence length="240" mass="26006">MTPWPAREPASTSRSSTAAPSTSAGSASTPSGRPCRTNPVPMLSPYEAVLGGDLTGLHPQLRAYFTAIPAGRHGLGRGTFDRVGTPRRWLWPVLALLARDAVLFPVWEHDVPFLVVNRPGPDGVHAVRRFEFPAGSRDMVDVIGADAGGLADRLGRSGRLETRLAARVVDGALHLDSAGVYLHLAGSRVPVPRRCAPRVHLTERFDDGDQRQHVQVIVSLPFVGRVYEYSGSFRYSIEVA</sequence>